<gene>
    <name evidence="1" type="ORF">Patl1_14412</name>
</gene>
<organism evidence="1 2">
    <name type="scientific">Pistacia atlantica</name>
    <dbReference type="NCBI Taxonomy" id="434234"/>
    <lineage>
        <taxon>Eukaryota</taxon>
        <taxon>Viridiplantae</taxon>
        <taxon>Streptophyta</taxon>
        <taxon>Embryophyta</taxon>
        <taxon>Tracheophyta</taxon>
        <taxon>Spermatophyta</taxon>
        <taxon>Magnoliopsida</taxon>
        <taxon>eudicotyledons</taxon>
        <taxon>Gunneridae</taxon>
        <taxon>Pentapetalae</taxon>
        <taxon>rosids</taxon>
        <taxon>malvids</taxon>
        <taxon>Sapindales</taxon>
        <taxon>Anacardiaceae</taxon>
        <taxon>Pistacia</taxon>
    </lineage>
</organism>
<proteinExistence type="predicted"/>
<keyword evidence="2" id="KW-1185">Reference proteome</keyword>
<name>A0ACC1ASX5_9ROSI</name>
<reference evidence="2" key="1">
    <citation type="journal article" date="2023" name="G3 (Bethesda)">
        <title>Genome assembly and association tests identify interacting loci associated with vigor, precocity, and sex in interspecific pistachio rootstocks.</title>
        <authorList>
            <person name="Palmer W."/>
            <person name="Jacygrad E."/>
            <person name="Sagayaradj S."/>
            <person name="Cavanaugh K."/>
            <person name="Han R."/>
            <person name="Bertier L."/>
            <person name="Beede B."/>
            <person name="Kafkas S."/>
            <person name="Golino D."/>
            <person name="Preece J."/>
            <person name="Michelmore R."/>
        </authorList>
    </citation>
    <scope>NUCLEOTIDE SEQUENCE [LARGE SCALE GENOMIC DNA]</scope>
</reference>
<evidence type="ECO:0000313" key="2">
    <source>
        <dbReference type="Proteomes" id="UP001164250"/>
    </source>
</evidence>
<comment type="caution">
    <text evidence="1">The sequence shown here is derived from an EMBL/GenBank/DDBJ whole genome shotgun (WGS) entry which is preliminary data.</text>
</comment>
<sequence>MFDMRIFVLVGIVLCLASAAQAAQGNAVFYKPPYTPSACYGNRNDGTMVTGVSDALWNNGRACGRRYRVRCIRGTNEAPHPCRSGNVVVKVVDRCKTGCNGVLNLSQDAFAKIANPDAGNVIVDYTPV</sequence>
<accession>A0ACC1ASX5</accession>
<dbReference type="EMBL" id="CM047904">
    <property type="protein sequence ID" value="KAJ0089779.1"/>
    <property type="molecule type" value="Genomic_DNA"/>
</dbReference>
<evidence type="ECO:0000313" key="1">
    <source>
        <dbReference type="EMBL" id="KAJ0089779.1"/>
    </source>
</evidence>
<protein>
    <submittedName>
        <fullName evidence="1">Uncharacterized protein</fullName>
    </submittedName>
</protein>
<dbReference type="Proteomes" id="UP001164250">
    <property type="component" value="Chromosome 8"/>
</dbReference>